<dbReference type="Proteomes" id="UP000018144">
    <property type="component" value="Unassembled WGS sequence"/>
</dbReference>
<reference evidence="1 2" key="1">
    <citation type="journal article" date="2013" name="PLoS Genet.">
        <title>The genome and development-dependent transcriptomes of Pyronema confluens: a window into fungal evolution.</title>
        <authorList>
            <person name="Traeger S."/>
            <person name="Altegoer F."/>
            <person name="Freitag M."/>
            <person name="Gabaldon T."/>
            <person name="Kempken F."/>
            <person name="Kumar A."/>
            <person name="Marcet-Houben M."/>
            <person name="Poggeler S."/>
            <person name="Stajich J.E."/>
            <person name="Nowrousian M."/>
        </authorList>
    </citation>
    <scope>NUCLEOTIDE SEQUENCE [LARGE SCALE GENOMIC DNA]</scope>
    <source>
        <strain evidence="2">CBS 100304</strain>
        <tissue evidence="1">Vegetative mycelium</tissue>
    </source>
</reference>
<sequence length="169" mass="20190">MSRTEASQFPEYHEIRELQDDMYRYVVVQEFGWKPRANHDFLSLERQMEILHKDLKPETKKPVIGEPYTDHVEAKLVKIYEIDSLILNLGKDDCPFYAKRTIPLFKECKKVIFRNLVHGVNLEWDEDYMNYTADQRRELIKTHRVLENGYTVTLSLEIQLLYLYTRGSS</sequence>
<dbReference type="AlphaFoldDB" id="U4LH53"/>
<evidence type="ECO:0000313" key="1">
    <source>
        <dbReference type="EMBL" id="CCX15839.1"/>
    </source>
</evidence>
<keyword evidence="2" id="KW-1185">Reference proteome</keyword>
<dbReference type="EMBL" id="HF936264">
    <property type="protein sequence ID" value="CCX15839.1"/>
    <property type="molecule type" value="Genomic_DNA"/>
</dbReference>
<gene>
    <name evidence="1" type="ORF">PCON_02298</name>
</gene>
<proteinExistence type="predicted"/>
<organism evidence="1 2">
    <name type="scientific">Pyronema omphalodes (strain CBS 100304)</name>
    <name type="common">Pyronema confluens</name>
    <dbReference type="NCBI Taxonomy" id="1076935"/>
    <lineage>
        <taxon>Eukaryota</taxon>
        <taxon>Fungi</taxon>
        <taxon>Dikarya</taxon>
        <taxon>Ascomycota</taxon>
        <taxon>Pezizomycotina</taxon>
        <taxon>Pezizomycetes</taxon>
        <taxon>Pezizales</taxon>
        <taxon>Pyronemataceae</taxon>
        <taxon>Pyronema</taxon>
    </lineage>
</organism>
<evidence type="ECO:0000313" key="2">
    <source>
        <dbReference type="Proteomes" id="UP000018144"/>
    </source>
</evidence>
<protein>
    <submittedName>
        <fullName evidence="1">Uncharacterized protein</fullName>
    </submittedName>
</protein>
<accession>U4LH53</accession>
<name>U4LH53_PYROM</name>